<evidence type="ECO:0000313" key="2">
    <source>
        <dbReference type="EMBL" id="KAK9884086.1"/>
    </source>
</evidence>
<name>A0AAW1UW69_9CUCU</name>
<dbReference type="AlphaFoldDB" id="A0AAW1UW69"/>
<feature type="chain" id="PRO_5043990932" evidence="1">
    <location>
        <begin position="25"/>
        <end position="260"/>
    </location>
</feature>
<evidence type="ECO:0000313" key="3">
    <source>
        <dbReference type="Proteomes" id="UP001431783"/>
    </source>
</evidence>
<keyword evidence="1" id="KW-0732">Signal</keyword>
<feature type="signal peptide" evidence="1">
    <location>
        <begin position="1"/>
        <end position="24"/>
    </location>
</feature>
<organism evidence="2 3">
    <name type="scientific">Henosepilachna vigintioctopunctata</name>
    <dbReference type="NCBI Taxonomy" id="420089"/>
    <lineage>
        <taxon>Eukaryota</taxon>
        <taxon>Metazoa</taxon>
        <taxon>Ecdysozoa</taxon>
        <taxon>Arthropoda</taxon>
        <taxon>Hexapoda</taxon>
        <taxon>Insecta</taxon>
        <taxon>Pterygota</taxon>
        <taxon>Neoptera</taxon>
        <taxon>Endopterygota</taxon>
        <taxon>Coleoptera</taxon>
        <taxon>Polyphaga</taxon>
        <taxon>Cucujiformia</taxon>
        <taxon>Coccinelloidea</taxon>
        <taxon>Coccinellidae</taxon>
        <taxon>Epilachninae</taxon>
        <taxon>Epilachnini</taxon>
        <taxon>Henosepilachna</taxon>
    </lineage>
</organism>
<gene>
    <name evidence="2" type="ORF">WA026_005025</name>
</gene>
<reference evidence="2 3" key="1">
    <citation type="submission" date="2023-03" db="EMBL/GenBank/DDBJ databases">
        <title>Genome insight into feeding habits of ladybird beetles.</title>
        <authorList>
            <person name="Li H.-S."/>
            <person name="Huang Y.-H."/>
            <person name="Pang H."/>
        </authorList>
    </citation>
    <scope>NUCLEOTIDE SEQUENCE [LARGE SCALE GENOMIC DNA]</scope>
    <source>
        <strain evidence="2">SYSU_2023b</strain>
        <tissue evidence="2">Whole body</tissue>
    </source>
</reference>
<keyword evidence="3" id="KW-1185">Reference proteome</keyword>
<dbReference type="EMBL" id="JARQZJ010000092">
    <property type="protein sequence ID" value="KAK9884086.1"/>
    <property type="molecule type" value="Genomic_DNA"/>
</dbReference>
<sequence length="260" mass="28715">MNIHKSSILLITIICAFSVYSVHAIYDFHKLERTWIVRNTSDVNENNNCPFVIISKAAQNTTANFKYTSDAHPDIYATLQDTNGTIKLLNDEGSVIGNVEILKDNVPYYLLIRTNTTVKGLPPYIVLTGMYQLPVEVEREITQFWNTNNATKNVTLYSTKQEPVRCRSFLVSSGIDPPLNNTIIETGNNATNSSSIPKPGSGNGYNATGTSYIPKPAAGNNGTSTVSTQRPPKSASSCVSPNFLFTVTFLHVCFYLKKFI</sequence>
<evidence type="ECO:0000256" key="1">
    <source>
        <dbReference type="SAM" id="SignalP"/>
    </source>
</evidence>
<comment type="caution">
    <text evidence="2">The sequence shown here is derived from an EMBL/GenBank/DDBJ whole genome shotgun (WGS) entry which is preliminary data.</text>
</comment>
<proteinExistence type="predicted"/>
<protein>
    <submittedName>
        <fullName evidence="2">Uncharacterized protein</fullName>
    </submittedName>
</protein>
<accession>A0AAW1UW69</accession>
<dbReference type="Proteomes" id="UP001431783">
    <property type="component" value="Unassembled WGS sequence"/>
</dbReference>